<feature type="transmembrane region" description="Helical" evidence="1">
    <location>
        <begin position="7"/>
        <end position="27"/>
    </location>
</feature>
<organism evidence="2 3">
    <name type="scientific">Clostridium kluyveri</name>
    <dbReference type="NCBI Taxonomy" id="1534"/>
    <lineage>
        <taxon>Bacteria</taxon>
        <taxon>Bacillati</taxon>
        <taxon>Bacillota</taxon>
        <taxon>Clostridia</taxon>
        <taxon>Eubacteriales</taxon>
        <taxon>Clostridiaceae</taxon>
        <taxon>Clostridium</taxon>
    </lineage>
</organism>
<feature type="transmembrane region" description="Helical" evidence="1">
    <location>
        <begin position="47"/>
        <end position="66"/>
    </location>
</feature>
<evidence type="ECO:0000256" key="1">
    <source>
        <dbReference type="SAM" id="Phobius"/>
    </source>
</evidence>
<dbReference type="AlphaFoldDB" id="A0A1L5FCH0"/>
<dbReference type="InterPro" id="IPR020348">
    <property type="entry name" value="Uncharacterised_YvaD"/>
</dbReference>
<feature type="transmembrane region" description="Helical" evidence="1">
    <location>
        <begin position="78"/>
        <end position="97"/>
    </location>
</feature>
<dbReference type="Proteomes" id="UP000184604">
    <property type="component" value="Chromosome"/>
</dbReference>
<protein>
    <recommendedName>
        <fullName evidence="4">YvaD</fullName>
    </recommendedName>
</protein>
<sequence length="126" mass="14989">MKRLKVFFLATDLGFLIYWFITLLHIIPSNLAFKDYTNPIISAWNWSFFPLDMCVAFTGITTMILFSRKNNLLKKFALLSLALTFCSGLQAVSFWFLRRDFDLMWWAFNLYLVIYPLFFVKGLVWE</sequence>
<dbReference type="EMBL" id="CP018335">
    <property type="protein sequence ID" value="APM40708.1"/>
    <property type="molecule type" value="Genomic_DNA"/>
</dbReference>
<dbReference type="Pfam" id="PF17314">
    <property type="entry name" value="DUF5360"/>
    <property type="match status" value="1"/>
</dbReference>
<accession>A0A1L5FCH0</accession>
<keyword evidence="1" id="KW-0812">Transmembrane</keyword>
<gene>
    <name evidence="2" type="ORF">BS101_19260</name>
</gene>
<name>A0A1L5FCH0_CLOKL</name>
<evidence type="ECO:0000313" key="3">
    <source>
        <dbReference type="Proteomes" id="UP000184604"/>
    </source>
</evidence>
<reference evidence="2 3" key="1">
    <citation type="submission" date="2016-12" db="EMBL/GenBank/DDBJ databases">
        <title>Complete genome sequence of Clostridium kluyveri JZZ isolated from the pit mud of a Chinese flavor liquor-making factory.</title>
        <authorList>
            <person name="Wang Y."/>
        </authorList>
    </citation>
    <scope>NUCLEOTIDE SEQUENCE [LARGE SCALE GENOMIC DNA]</scope>
    <source>
        <strain evidence="2 3">JZZ</strain>
    </source>
</reference>
<dbReference type="OrthoDB" id="2469007at2"/>
<keyword evidence="1" id="KW-1133">Transmembrane helix</keyword>
<evidence type="ECO:0008006" key="4">
    <source>
        <dbReference type="Google" id="ProtNLM"/>
    </source>
</evidence>
<feature type="transmembrane region" description="Helical" evidence="1">
    <location>
        <begin position="103"/>
        <end position="124"/>
    </location>
</feature>
<proteinExistence type="predicted"/>
<keyword evidence="1" id="KW-0472">Membrane</keyword>
<dbReference type="RefSeq" id="WP_073540275.1">
    <property type="nucleotide sequence ID" value="NZ_CP018335.1"/>
</dbReference>
<evidence type="ECO:0000313" key="2">
    <source>
        <dbReference type="EMBL" id="APM40708.1"/>
    </source>
</evidence>